<feature type="compositionally biased region" description="Low complexity" evidence="1">
    <location>
        <begin position="114"/>
        <end position="123"/>
    </location>
</feature>
<feature type="region of interest" description="Disordered" evidence="1">
    <location>
        <begin position="108"/>
        <end position="131"/>
    </location>
</feature>
<comment type="caution">
    <text evidence="2">The sequence shown here is derived from an EMBL/GenBank/DDBJ whole genome shotgun (WGS) entry which is preliminary data.</text>
</comment>
<keyword evidence="3" id="KW-1185">Reference proteome</keyword>
<dbReference type="AlphaFoldDB" id="A0A8H6NG65"/>
<gene>
    <name evidence="2" type="ORF">CPLU01_06222</name>
</gene>
<evidence type="ECO:0000313" key="2">
    <source>
        <dbReference type="EMBL" id="KAF6832397.1"/>
    </source>
</evidence>
<proteinExistence type="predicted"/>
<dbReference type="EMBL" id="WIGO01000070">
    <property type="protein sequence ID" value="KAF6832397.1"/>
    <property type="molecule type" value="Genomic_DNA"/>
</dbReference>
<dbReference type="Proteomes" id="UP000654918">
    <property type="component" value="Unassembled WGS sequence"/>
</dbReference>
<sequence>MHGAHNTPELFACRRRSRCLWGNDAVSWLVLDVSWLLHVVSSTGMAMDGIALDEVSPSLCISAVLVWGRCNDSCGRRQVGRGLLPSPNHQIMVPPAVEMLITGQRNVHPDSVRSESPSLESSPGVCGARPGQPDSAGIVQSVCRTPAPVRLLGVWSNAIARSTLRNTPRCRCRPSIGAIRPEHLDGKLNGANVECRVRRKDGPAWRDERAARKPGPVEMGVNDDVYAPGHHRAPRGFVENHAVHARSRATQPGQALLSEGRGSSGLAWIPARVDMAKAKSHSQAVEKLWSRRSVHGDVTVRDVECGQGRVGPMGGGKRVVSYQTGAALRLELSVPGLVKENNIEALPVKQPYPSRQGTLFRIPGIIQRSEDLLSRVMMPSWNHSQPQAQTGQIGVVR</sequence>
<evidence type="ECO:0000256" key="1">
    <source>
        <dbReference type="SAM" id="MobiDB-lite"/>
    </source>
</evidence>
<protein>
    <submittedName>
        <fullName evidence="2">Uncharacterized protein</fullName>
    </submittedName>
</protein>
<organism evidence="2 3">
    <name type="scientific">Colletotrichum plurivorum</name>
    <dbReference type="NCBI Taxonomy" id="2175906"/>
    <lineage>
        <taxon>Eukaryota</taxon>
        <taxon>Fungi</taxon>
        <taxon>Dikarya</taxon>
        <taxon>Ascomycota</taxon>
        <taxon>Pezizomycotina</taxon>
        <taxon>Sordariomycetes</taxon>
        <taxon>Hypocreomycetidae</taxon>
        <taxon>Glomerellales</taxon>
        <taxon>Glomerellaceae</taxon>
        <taxon>Colletotrichum</taxon>
        <taxon>Colletotrichum orchidearum species complex</taxon>
    </lineage>
</organism>
<reference evidence="2" key="1">
    <citation type="journal article" date="2020" name="Phytopathology">
        <title>Genome Sequence Resources of Colletotrichum truncatum, C. plurivorum, C. musicola, and C. sojae: Four Species Pathogenic to Soybean (Glycine max).</title>
        <authorList>
            <person name="Rogerio F."/>
            <person name="Boufleur T.R."/>
            <person name="Ciampi-Guillardi M."/>
            <person name="Sukno S.A."/>
            <person name="Thon M.R."/>
            <person name="Massola Junior N.S."/>
            <person name="Baroncelli R."/>
        </authorList>
    </citation>
    <scope>NUCLEOTIDE SEQUENCE</scope>
    <source>
        <strain evidence="2">LFN00145</strain>
    </source>
</reference>
<accession>A0A8H6NG65</accession>
<name>A0A8H6NG65_9PEZI</name>
<evidence type="ECO:0000313" key="3">
    <source>
        <dbReference type="Proteomes" id="UP000654918"/>
    </source>
</evidence>